<dbReference type="AlphaFoldDB" id="A0A813TIP1"/>
<comment type="similarity">
    <text evidence="10">Belongs to the protein kinase superfamily.</text>
</comment>
<gene>
    <name evidence="16" type="ORF">FNK824_LOCUS17617</name>
    <name evidence="17" type="ORF">OTI717_LOCUS22909</name>
    <name evidence="14" type="ORF">RFH988_LOCUS4637</name>
    <name evidence="15" type="ORF">SEV965_LOCUS5752</name>
</gene>
<dbReference type="Proteomes" id="UP000663882">
    <property type="component" value="Unassembled WGS sequence"/>
</dbReference>
<dbReference type="GO" id="GO:0005524">
    <property type="term" value="F:ATP binding"/>
    <property type="evidence" value="ECO:0007669"/>
    <property type="project" value="UniProtKB-UniRule"/>
</dbReference>
<evidence type="ECO:0000313" key="15">
    <source>
        <dbReference type="EMBL" id="CAF0903331.1"/>
    </source>
</evidence>
<dbReference type="EMBL" id="CAJNOU010000178">
    <property type="protein sequence ID" value="CAF0903331.1"/>
    <property type="molecule type" value="Genomic_DNA"/>
</dbReference>
<feature type="transmembrane region" description="Helical" evidence="12">
    <location>
        <begin position="258"/>
        <end position="281"/>
    </location>
</feature>
<organism evidence="14 18">
    <name type="scientific">Rotaria sordida</name>
    <dbReference type="NCBI Taxonomy" id="392033"/>
    <lineage>
        <taxon>Eukaryota</taxon>
        <taxon>Metazoa</taxon>
        <taxon>Spiralia</taxon>
        <taxon>Gnathifera</taxon>
        <taxon>Rotifera</taxon>
        <taxon>Eurotatoria</taxon>
        <taxon>Bdelloidea</taxon>
        <taxon>Philodinida</taxon>
        <taxon>Philodinidae</taxon>
        <taxon>Rotaria</taxon>
    </lineage>
</organism>
<comment type="catalytic activity">
    <reaction evidence="7">
        <text>L-threonyl-[protein] + ATP = O-phospho-L-threonyl-[protein] + ADP + H(+)</text>
        <dbReference type="Rhea" id="RHEA:46608"/>
        <dbReference type="Rhea" id="RHEA-COMP:11060"/>
        <dbReference type="Rhea" id="RHEA-COMP:11605"/>
        <dbReference type="ChEBI" id="CHEBI:15378"/>
        <dbReference type="ChEBI" id="CHEBI:30013"/>
        <dbReference type="ChEBI" id="CHEBI:30616"/>
        <dbReference type="ChEBI" id="CHEBI:61977"/>
        <dbReference type="ChEBI" id="CHEBI:456216"/>
        <dbReference type="EC" id="2.7.11.1"/>
    </reaction>
</comment>
<keyword evidence="12" id="KW-0472">Membrane</keyword>
<evidence type="ECO:0000256" key="10">
    <source>
        <dbReference type="RuleBase" id="RU000304"/>
    </source>
</evidence>
<dbReference type="Proteomes" id="UP000663874">
    <property type="component" value="Unassembled WGS sequence"/>
</dbReference>
<dbReference type="FunFam" id="1.10.510.10:FF:000571">
    <property type="entry name" value="Maternal embryonic leucine zipper kinase"/>
    <property type="match status" value="1"/>
</dbReference>
<dbReference type="EMBL" id="CAJNOO010000122">
    <property type="protein sequence ID" value="CAF0815078.1"/>
    <property type="molecule type" value="Genomic_DNA"/>
</dbReference>
<feature type="domain" description="Protein kinase" evidence="13">
    <location>
        <begin position="84"/>
        <end position="340"/>
    </location>
</feature>
<evidence type="ECO:0000313" key="18">
    <source>
        <dbReference type="Proteomes" id="UP000663882"/>
    </source>
</evidence>
<dbReference type="PROSITE" id="PS50011">
    <property type="entry name" value="PROTEIN_KINASE_DOM"/>
    <property type="match status" value="1"/>
</dbReference>
<evidence type="ECO:0000313" key="14">
    <source>
        <dbReference type="EMBL" id="CAF0815078.1"/>
    </source>
</evidence>
<evidence type="ECO:0000256" key="5">
    <source>
        <dbReference type="ARBA" id="ARBA00022777"/>
    </source>
</evidence>
<keyword evidence="6 9" id="KW-0067">ATP-binding</keyword>
<feature type="binding site" evidence="9">
    <location>
        <position position="113"/>
    </location>
    <ligand>
        <name>ATP</name>
        <dbReference type="ChEBI" id="CHEBI:30616"/>
    </ligand>
</feature>
<comment type="caution">
    <text evidence="14">The sequence shown here is derived from an EMBL/GenBank/DDBJ whole genome shotgun (WGS) entry which is preliminary data.</text>
</comment>
<dbReference type="Proteomes" id="UP000663823">
    <property type="component" value="Unassembled WGS sequence"/>
</dbReference>
<evidence type="ECO:0000256" key="8">
    <source>
        <dbReference type="ARBA" id="ARBA00048679"/>
    </source>
</evidence>
<evidence type="ECO:0000313" key="17">
    <source>
        <dbReference type="EMBL" id="CAF3883967.1"/>
    </source>
</evidence>
<dbReference type="Proteomes" id="UP000663889">
    <property type="component" value="Unassembled WGS sequence"/>
</dbReference>
<dbReference type="PROSITE" id="PS00108">
    <property type="entry name" value="PROTEIN_KINASE_ST"/>
    <property type="match status" value="1"/>
</dbReference>
<dbReference type="Gene3D" id="1.10.510.10">
    <property type="entry name" value="Transferase(Phosphotransferase) domain 1"/>
    <property type="match status" value="1"/>
</dbReference>
<evidence type="ECO:0000256" key="11">
    <source>
        <dbReference type="SAM" id="MobiDB-lite"/>
    </source>
</evidence>
<dbReference type="GO" id="GO:0000226">
    <property type="term" value="P:microtubule cytoskeleton organization"/>
    <property type="evidence" value="ECO:0007669"/>
    <property type="project" value="TreeGrafter"/>
</dbReference>
<evidence type="ECO:0000313" key="16">
    <source>
        <dbReference type="EMBL" id="CAF3845560.1"/>
    </source>
</evidence>
<evidence type="ECO:0000256" key="1">
    <source>
        <dbReference type="ARBA" id="ARBA00012513"/>
    </source>
</evidence>
<keyword evidence="5" id="KW-0418">Kinase</keyword>
<dbReference type="FunFam" id="3.30.200.20:FF:000003">
    <property type="entry name" value="Non-specific serine/threonine protein kinase"/>
    <property type="match status" value="1"/>
</dbReference>
<dbReference type="PROSITE" id="PS00107">
    <property type="entry name" value="PROTEIN_KINASE_ATP"/>
    <property type="match status" value="1"/>
</dbReference>
<dbReference type="EMBL" id="CAJOBE010002821">
    <property type="protein sequence ID" value="CAF3845560.1"/>
    <property type="molecule type" value="Genomic_DNA"/>
</dbReference>
<dbReference type="GO" id="GO:0035556">
    <property type="term" value="P:intracellular signal transduction"/>
    <property type="evidence" value="ECO:0007669"/>
    <property type="project" value="TreeGrafter"/>
</dbReference>
<name>A0A813TIP1_9BILA</name>
<reference evidence="14" key="1">
    <citation type="submission" date="2021-02" db="EMBL/GenBank/DDBJ databases">
        <authorList>
            <person name="Nowell W R."/>
        </authorList>
    </citation>
    <scope>NUCLEOTIDE SEQUENCE</scope>
</reference>
<evidence type="ECO:0000256" key="12">
    <source>
        <dbReference type="SAM" id="Phobius"/>
    </source>
</evidence>
<keyword evidence="12" id="KW-1133">Transmembrane helix</keyword>
<dbReference type="PANTHER" id="PTHR24346:SF49">
    <property type="entry name" value="NIM1 SERINE_THREONINE PROTEIN KINASE"/>
    <property type="match status" value="1"/>
</dbReference>
<keyword evidence="3" id="KW-0808">Transferase</keyword>
<evidence type="ECO:0000256" key="3">
    <source>
        <dbReference type="ARBA" id="ARBA00022679"/>
    </source>
</evidence>
<feature type="compositionally biased region" description="Polar residues" evidence="11">
    <location>
        <begin position="11"/>
        <end position="37"/>
    </location>
</feature>
<dbReference type="SUPFAM" id="SSF56112">
    <property type="entry name" value="Protein kinase-like (PK-like)"/>
    <property type="match status" value="1"/>
</dbReference>
<sequence>MAKTRHHMRSITGSTQINTYSPYDNNRNGEFSSSNSDPSAANVNLSFGKNEKKNLTPYEKLLYDLQYDTHFKVEEKAGRLIGFYRLYKDIGLGNFSRVKLGVHLLAKEEVAIKILDKTKLDNKTQRLLLREITSMENLYHPNIIRLYEVIETPNAIHIVTEYAPGGDLYTHITSEGKIPEDEAKHIFAQITAAVDHMHSKNIIHRDIKSENVFFVKEHLIKIGDFGFSTYSEKNQPLTTFCGSPPYAAPELYRDENYIGIYVDIWAMGITLFFMVTGLMPFRAENMGKLKKSIIDGHYSIPGSVSYQCQELINGLLNHEITERWSIKQIRSCSWLAHQNFPKEFNPFSMNINNYYTSSNVTKISTSIPTKSSIEYETYLRLQKLGITSEYLQVMNKNSDDKNFSNFDMINGTYRILLHRLQKQSNVLERDDMYAEKFNEDFPSLQNHMITSYRRTGERKSKQNLNQSQTHNAKVCIIL</sequence>
<dbReference type="SMART" id="SM00220">
    <property type="entry name" value="S_TKc"/>
    <property type="match status" value="1"/>
</dbReference>
<dbReference type="InterPro" id="IPR008271">
    <property type="entry name" value="Ser/Thr_kinase_AS"/>
</dbReference>
<evidence type="ECO:0000256" key="9">
    <source>
        <dbReference type="PROSITE-ProRule" id="PRU10141"/>
    </source>
</evidence>
<evidence type="ECO:0000256" key="6">
    <source>
        <dbReference type="ARBA" id="ARBA00022840"/>
    </source>
</evidence>
<evidence type="ECO:0000256" key="7">
    <source>
        <dbReference type="ARBA" id="ARBA00047899"/>
    </source>
</evidence>
<feature type="region of interest" description="Disordered" evidence="11">
    <location>
        <begin position="1"/>
        <end position="37"/>
    </location>
</feature>
<keyword evidence="4 9" id="KW-0547">Nucleotide-binding</keyword>
<dbReference type="GO" id="GO:0050321">
    <property type="term" value="F:tau-protein kinase activity"/>
    <property type="evidence" value="ECO:0007669"/>
    <property type="project" value="TreeGrafter"/>
</dbReference>
<keyword evidence="12" id="KW-0812">Transmembrane</keyword>
<dbReference type="EC" id="2.7.11.1" evidence="1"/>
<dbReference type="GO" id="GO:0005737">
    <property type="term" value="C:cytoplasm"/>
    <property type="evidence" value="ECO:0007669"/>
    <property type="project" value="TreeGrafter"/>
</dbReference>
<accession>A0A813TIP1</accession>
<evidence type="ECO:0000259" key="13">
    <source>
        <dbReference type="PROSITE" id="PS50011"/>
    </source>
</evidence>
<dbReference type="InterPro" id="IPR017441">
    <property type="entry name" value="Protein_kinase_ATP_BS"/>
</dbReference>
<dbReference type="EMBL" id="CAJOAX010003988">
    <property type="protein sequence ID" value="CAF3883967.1"/>
    <property type="molecule type" value="Genomic_DNA"/>
</dbReference>
<proteinExistence type="inferred from homology"/>
<dbReference type="InterPro" id="IPR011009">
    <property type="entry name" value="Kinase-like_dom_sf"/>
</dbReference>
<evidence type="ECO:0000256" key="4">
    <source>
        <dbReference type="ARBA" id="ARBA00022741"/>
    </source>
</evidence>
<dbReference type="OrthoDB" id="193931at2759"/>
<protein>
    <recommendedName>
        <fullName evidence="1">non-specific serine/threonine protein kinase</fullName>
        <ecNumber evidence="1">2.7.11.1</ecNumber>
    </recommendedName>
</protein>
<comment type="catalytic activity">
    <reaction evidence="8">
        <text>L-seryl-[protein] + ATP = O-phospho-L-seryl-[protein] + ADP + H(+)</text>
        <dbReference type="Rhea" id="RHEA:17989"/>
        <dbReference type="Rhea" id="RHEA-COMP:9863"/>
        <dbReference type="Rhea" id="RHEA-COMP:11604"/>
        <dbReference type="ChEBI" id="CHEBI:15378"/>
        <dbReference type="ChEBI" id="CHEBI:29999"/>
        <dbReference type="ChEBI" id="CHEBI:30616"/>
        <dbReference type="ChEBI" id="CHEBI:83421"/>
        <dbReference type="ChEBI" id="CHEBI:456216"/>
        <dbReference type="EC" id="2.7.11.1"/>
    </reaction>
</comment>
<dbReference type="InterPro" id="IPR000719">
    <property type="entry name" value="Prot_kinase_dom"/>
</dbReference>
<dbReference type="Pfam" id="PF00069">
    <property type="entry name" value="Pkinase"/>
    <property type="match status" value="1"/>
</dbReference>
<keyword evidence="2 10" id="KW-0723">Serine/threonine-protein kinase</keyword>
<evidence type="ECO:0000256" key="2">
    <source>
        <dbReference type="ARBA" id="ARBA00022527"/>
    </source>
</evidence>
<dbReference type="PANTHER" id="PTHR24346">
    <property type="entry name" value="MAP/MICROTUBULE AFFINITY-REGULATING KINASE"/>
    <property type="match status" value="1"/>
</dbReference>